<organism evidence="2 3">
    <name type="scientific">Arthrobacter yangruifuii</name>
    <dbReference type="NCBI Taxonomy" id="2606616"/>
    <lineage>
        <taxon>Bacteria</taxon>
        <taxon>Bacillati</taxon>
        <taxon>Actinomycetota</taxon>
        <taxon>Actinomycetes</taxon>
        <taxon>Micrococcales</taxon>
        <taxon>Micrococcaceae</taxon>
        <taxon>Arthrobacter</taxon>
    </lineage>
</organism>
<gene>
    <name evidence="2" type="ORF">GD627_13340</name>
</gene>
<dbReference type="GO" id="GO:0016758">
    <property type="term" value="F:hexosyltransferase activity"/>
    <property type="evidence" value="ECO:0007669"/>
    <property type="project" value="InterPro"/>
</dbReference>
<dbReference type="Pfam" id="PF04101">
    <property type="entry name" value="Glyco_tran_28_C"/>
    <property type="match status" value="1"/>
</dbReference>
<protein>
    <submittedName>
        <fullName evidence="2">Glycosyltransferase</fullName>
    </submittedName>
</protein>
<sequence length="326" mass="35719">MTTTSVGQFDKRLHSETRQKYLFVASTGGHLAQLVRMSAAMNPAEDSLWVTFESPQSESLLAGRRVRYVPYIASRDLRGVVRASKSARQILKDEAFDCVISTGAALALAVMPVAKIRRIPARYVESVSRVQGPSLTGRVIAALRLAETHTQHSNWASRRWIKHPSVLSQFSQATKTSYSEPVKKPSVFVTLGTIRPYRFDSLVDALLSTGLCNELTTWQLGHTNRSDLPGTVVDQISAEDFSRLCKESDIVVTHSGVGTILNLLEAGIHPVVVPRRKSRGEHVDDHQLQIAALVAELGIATVAEADALKAEHLLTASQLKTVPVRP</sequence>
<feature type="domain" description="Glycosyl transferase family 28 C-terminal" evidence="1">
    <location>
        <begin position="241"/>
        <end position="300"/>
    </location>
</feature>
<dbReference type="InterPro" id="IPR007235">
    <property type="entry name" value="Glyco_trans_28_C"/>
</dbReference>
<evidence type="ECO:0000313" key="3">
    <source>
        <dbReference type="Proteomes" id="UP000326852"/>
    </source>
</evidence>
<proteinExistence type="predicted"/>
<keyword evidence="3" id="KW-1185">Reference proteome</keyword>
<dbReference type="EMBL" id="VTFX01000005">
    <property type="protein sequence ID" value="KAD3515257.1"/>
    <property type="molecule type" value="Genomic_DNA"/>
</dbReference>
<dbReference type="SUPFAM" id="SSF53756">
    <property type="entry name" value="UDP-Glycosyltransferase/glycogen phosphorylase"/>
    <property type="match status" value="1"/>
</dbReference>
<name>A0A5N6MG15_9MICC</name>
<accession>A0A5N6MG15</accession>
<keyword evidence="2" id="KW-0808">Transferase</keyword>
<dbReference type="AlphaFoldDB" id="A0A5N6MG15"/>
<evidence type="ECO:0000313" key="2">
    <source>
        <dbReference type="EMBL" id="KAD3515257.1"/>
    </source>
</evidence>
<dbReference type="Gene3D" id="3.40.50.2000">
    <property type="entry name" value="Glycogen Phosphorylase B"/>
    <property type="match status" value="2"/>
</dbReference>
<dbReference type="Proteomes" id="UP000326852">
    <property type="component" value="Unassembled WGS sequence"/>
</dbReference>
<comment type="caution">
    <text evidence="2">The sequence shown here is derived from an EMBL/GenBank/DDBJ whole genome shotgun (WGS) entry which is preliminary data.</text>
</comment>
<evidence type="ECO:0000259" key="1">
    <source>
        <dbReference type="Pfam" id="PF04101"/>
    </source>
</evidence>
<reference evidence="2 3" key="1">
    <citation type="submission" date="2019-08" db="EMBL/GenBank/DDBJ databases">
        <title>Arthrobacter sp. nov., isolated from plateau pika and Tibetan wild ass.</title>
        <authorList>
            <person name="Ge Y."/>
        </authorList>
    </citation>
    <scope>NUCLEOTIDE SEQUENCE [LARGE SCALE GENOMIC DNA]</scope>
    <source>
        <strain evidence="2 3">785</strain>
    </source>
</reference>